<dbReference type="CDD" id="cd18186">
    <property type="entry name" value="BTB_POZ_ZBTB_KLHL-like"/>
    <property type="match status" value="1"/>
</dbReference>
<dbReference type="SMART" id="SM00225">
    <property type="entry name" value="BTB"/>
    <property type="match status" value="1"/>
</dbReference>
<accession>A0A2N0PJ28</accession>
<name>A0A2N0PJ28_9GLOM</name>
<dbReference type="InterPro" id="IPR000210">
    <property type="entry name" value="BTB/POZ_dom"/>
</dbReference>
<reference evidence="2 3" key="2">
    <citation type="submission" date="2017-09" db="EMBL/GenBank/DDBJ databases">
        <title>Extensive intraspecific genome diversity in a model arbuscular mycorrhizal fungus.</title>
        <authorList>
            <person name="Chen E.C."/>
            <person name="Morin E."/>
            <person name="Beaudet D."/>
            <person name="Noel J."/>
            <person name="Ndikumana S."/>
            <person name="Charron P."/>
            <person name="St-Onge C."/>
            <person name="Giorgi J."/>
            <person name="Grigoriev I.V."/>
            <person name="Roux C."/>
            <person name="Martin F.M."/>
            <person name="Corradi N."/>
        </authorList>
    </citation>
    <scope>NUCLEOTIDE SEQUENCE [LARGE SCALE GENOMIC DNA]</scope>
    <source>
        <strain evidence="2 3">A5</strain>
    </source>
</reference>
<dbReference type="VEuPathDB" id="FungiDB:RhiirA1_457464"/>
<evidence type="ECO:0000313" key="3">
    <source>
        <dbReference type="Proteomes" id="UP000232722"/>
    </source>
</evidence>
<dbReference type="Proteomes" id="UP000232722">
    <property type="component" value="Unassembled WGS sequence"/>
</dbReference>
<protein>
    <recommendedName>
        <fullName evidence="1">BTB domain-containing protein</fullName>
    </recommendedName>
</protein>
<dbReference type="PANTHER" id="PTHR46306:SF1">
    <property type="entry name" value="BTB_POZ DOMAIN-CONTAINING PROTEIN 9"/>
    <property type="match status" value="1"/>
</dbReference>
<dbReference type="PANTHER" id="PTHR46306">
    <property type="entry name" value="BTB/POZ DOMAIN-CONTAINING PROTEIN 9"/>
    <property type="match status" value="1"/>
</dbReference>
<dbReference type="Gene3D" id="3.30.710.10">
    <property type="entry name" value="Potassium Channel Kv1.1, Chain A"/>
    <property type="match status" value="1"/>
</dbReference>
<comment type="caution">
    <text evidence="2">The sequence shown here is derived from an EMBL/GenBank/DDBJ whole genome shotgun (WGS) entry which is preliminary data.</text>
</comment>
<evidence type="ECO:0000259" key="1">
    <source>
        <dbReference type="PROSITE" id="PS50097"/>
    </source>
</evidence>
<organism evidence="2 3">
    <name type="scientific">Rhizophagus irregularis</name>
    <dbReference type="NCBI Taxonomy" id="588596"/>
    <lineage>
        <taxon>Eukaryota</taxon>
        <taxon>Fungi</taxon>
        <taxon>Fungi incertae sedis</taxon>
        <taxon>Mucoromycota</taxon>
        <taxon>Glomeromycotina</taxon>
        <taxon>Glomeromycetes</taxon>
        <taxon>Glomerales</taxon>
        <taxon>Glomeraceae</taxon>
        <taxon>Rhizophagus</taxon>
    </lineage>
</organism>
<dbReference type="InterPro" id="IPR011333">
    <property type="entry name" value="SKP1/BTB/POZ_sf"/>
</dbReference>
<dbReference type="VEuPathDB" id="FungiDB:FUN_019717"/>
<evidence type="ECO:0000313" key="2">
    <source>
        <dbReference type="EMBL" id="PKC06824.1"/>
    </source>
</evidence>
<gene>
    <name evidence="2" type="ORF">RhiirA5_419054</name>
</gene>
<dbReference type="PROSITE" id="PS50097">
    <property type="entry name" value="BTB"/>
    <property type="match status" value="1"/>
</dbReference>
<dbReference type="SUPFAM" id="SSF54695">
    <property type="entry name" value="POZ domain"/>
    <property type="match status" value="1"/>
</dbReference>
<dbReference type="InterPro" id="IPR052407">
    <property type="entry name" value="BTB_POZ_domain_cont_9"/>
</dbReference>
<dbReference type="Pfam" id="PF00651">
    <property type="entry name" value="BTB"/>
    <property type="match status" value="1"/>
</dbReference>
<dbReference type="AlphaFoldDB" id="A0A2N0PJ28"/>
<sequence>MVSFQFNDTTMYTENIEISNLLFKKYTKILETGELFDTEILVGERPNNKIFRLHSFVLKVGSPYFRTAFSKNWKKVENNIIKFEKPNISVEVFDILIKYIYGYKLELKNYNFNTNVDLLIAADELCLNNLCILIEEYLLGNKILLKQNFILIHDTTTKPIDFTKIKREFLLNIITKNNHLFNPIEIWDKVMEWAIAQLSEPSVVRKTSLKTLTHPFIPFIDFKEINRKDFYQKVRPFKYIFDDKFYIRLIDYYAFNDIYIEI</sequence>
<dbReference type="GO" id="GO:0005737">
    <property type="term" value="C:cytoplasm"/>
    <property type="evidence" value="ECO:0007669"/>
    <property type="project" value="TreeGrafter"/>
</dbReference>
<reference evidence="2 3" key="1">
    <citation type="submission" date="2016-04" db="EMBL/GenBank/DDBJ databases">
        <title>Genome analyses suggest a sexual origin of heterokaryosis in a supposedly ancient asexual fungus.</title>
        <authorList>
            <person name="Ropars J."/>
            <person name="Sedzielewska K."/>
            <person name="Noel J."/>
            <person name="Charron P."/>
            <person name="Farinelli L."/>
            <person name="Marton T."/>
            <person name="Kruger M."/>
            <person name="Pelin A."/>
            <person name="Brachmann A."/>
            <person name="Corradi N."/>
        </authorList>
    </citation>
    <scope>NUCLEOTIDE SEQUENCE [LARGE SCALE GENOMIC DNA]</scope>
    <source>
        <strain evidence="2 3">A5</strain>
    </source>
</reference>
<dbReference type="EMBL" id="LLXJ01000712">
    <property type="protein sequence ID" value="PKC06824.1"/>
    <property type="molecule type" value="Genomic_DNA"/>
</dbReference>
<feature type="domain" description="BTB" evidence="1">
    <location>
        <begin position="36"/>
        <end position="109"/>
    </location>
</feature>
<dbReference type="VEuPathDB" id="FungiDB:RhiirFUN_018613"/>
<proteinExistence type="predicted"/>